<evidence type="ECO:0000259" key="1">
    <source>
        <dbReference type="Pfam" id="PF18393"/>
    </source>
</evidence>
<protein>
    <recommendedName>
        <fullName evidence="1">MotY N-terminal domain-containing protein</fullName>
    </recommendedName>
</protein>
<dbReference type="Gene3D" id="3.30.1330.60">
    <property type="entry name" value="OmpA-like domain"/>
    <property type="match status" value="1"/>
</dbReference>
<dbReference type="STRING" id="294935.ATN88_19195"/>
<evidence type="ECO:0000313" key="2">
    <source>
        <dbReference type="EMBL" id="KXF81090.1"/>
    </source>
</evidence>
<organism evidence="2 3">
    <name type="scientific">Enterovibrio coralii</name>
    <dbReference type="NCBI Taxonomy" id="294935"/>
    <lineage>
        <taxon>Bacteria</taxon>
        <taxon>Pseudomonadati</taxon>
        <taxon>Pseudomonadota</taxon>
        <taxon>Gammaproteobacteria</taxon>
        <taxon>Vibrionales</taxon>
        <taxon>Vibrionaceae</taxon>
        <taxon>Enterovibrio</taxon>
    </lineage>
</organism>
<dbReference type="EMBL" id="LNTY01000036">
    <property type="protein sequence ID" value="KXF81090.1"/>
    <property type="molecule type" value="Genomic_DNA"/>
</dbReference>
<accession>A0A135I6L2</accession>
<feature type="domain" description="MotY N-terminal" evidence="1">
    <location>
        <begin position="1"/>
        <end position="136"/>
    </location>
</feature>
<sequence length="206" mass="23006">MDISSWFYQGEWYECSLSHAETKYGKFYFRSLPGNKISFEIQTKENNTYHGTNLYTISPPWKNLAEKRFISASAAKNGSGHYVFSQGIKELVNHVANGEWIQVSFQNQQAPALNLVIPSIRVRDAVTAFSSCTAKLPEMAYEDARTLELTFAHGQSVLLQEQKNILSAFRSYVVLDPSVEKVLIDGHTDAIGSRVANLKTSQSACG</sequence>
<dbReference type="InterPro" id="IPR036737">
    <property type="entry name" value="OmpA-like_sf"/>
</dbReference>
<proteinExistence type="predicted"/>
<reference evidence="2 3" key="1">
    <citation type="submission" date="2015-11" db="EMBL/GenBank/DDBJ databases">
        <title>Genomic Taxonomy of the Vibrionaceae.</title>
        <authorList>
            <person name="Gomez-Gil B."/>
            <person name="Enciso-Ibarra J."/>
        </authorList>
    </citation>
    <scope>NUCLEOTIDE SEQUENCE [LARGE SCALE GENOMIC DNA]</scope>
    <source>
        <strain evidence="2 3">CAIM 912</strain>
    </source>
</reference>
<name>A0A135I6L2_9GAMM</name>
<keyword evidence="3" id="KW-1185">Reference proteome</keyword>
<comment type="caution">
    <text evidence="2">The sequence shown here is derived from an EMBL/GenBank/DDBJ whole genome shotgun (WGS) entry which is preliminary data.</text>
</comment>
<dbReference type="AlphaFoldDB" id="A0A135I6L2"/>
<dbReference type="Gene3D" id="2.60.40.2540">
    <property type="match status" value="1"/>
</dbReference>
<dbReference type="RefSeq" id="WP_067417875.1">
    <property type="nucleotide sequence ID" value="NZ_LNTY01000036.1"/>
</dbReference>
<dbReference type="Pfam" id="PF18393">
    <property type="entry name" value="MotY_N"/>
    <property type="match status" value="1"/>
</dbReference>
<dbReference type="InterPro" id="IPR041544">
    <property type="entry name" value="MotY_N"/>
</dbReference>
<evidence type="ECO:0000313" key="3">
    <source>
        <dbReference type="Proteomes" id="UP000070529"/>
    </source>
</evidence>
<dbReference type="Proteomes" id="UP000070529">
    <property type="component" value="Unassembled WGS sequence"/>
</dbReference>
<gene>
    <name evidence="2" type="ORF">ATN88_19195</name>
</gene>
<dbReference type="SUPFAM" id="SSF103088">
    <property type="entry name" value="OmpA-like"/>
    <property type="match status" value="1"/>
</dbReference>